<dbReference type="EMBL" id="BN001306">
    <property type="protein sequence ID" value="CBF83553.1"/>
    <property type="molecule type" value="Genomic_DNA"/>
</dbReference>
<evidence type="ECO:0000256" key="8">
    <source>
        <dbReference type="ARBA" id="ARBA00022670"/>
    </source>
</evidence>
<keyword evidence="28" id="KW-1185">Reference proteome</keyword>
<reference evidence="28" key="1">
    <citation type="journal article" date="2005" name="Nature">
        <title>Sequencing of Aspergillus nidulans and comparative analysis with A. fumigatus and A. oryzae.</title>
        <authorList>
            <person name="Galagan J.E."/>
            <person name="Calvo S.E."/>
            <person name="Cuomo C."/>
            <person name="Ma L.J."/>
            <person name="Wortman J.R."/>
            <person name="Batzoglou S."/>
            <person name="Lee S.I."/>
            <person name="Basturkmen M."/>
            <person name="Spevak C.C."/>
            <person name="Clutterbuck J."/>
            <person name="Kapitonov V."/>
            <person name="Jurka J."/>
            <person name="Scazzocchio C."/>
            <person name="Farman M."/>
            <person name="Butler J."/>
            <person name="Purcell S."/>
            <person name="Harris S."/>
            <person name="Braus G.H."/>
            <person name="Draht O."/>
            <person name="Busch S."/>
            <person name="D'Enfert C."/>
            <person name="Bouchier C."/>
            <person name="Goldman G.H."/>
            <person name="Bell-Pedersen D."/>
            <person name="Griffiths-Jones S."/>
            <person name="Doonan J.H."/>
            <person name="Yu J."/>
            <person name="Vienken K."/>
            <person name="Pain A."/>
            <person name="Freitag M."/>
            <person name="Selker E.U."/>
            <person name="Archer D.B."/>
            <person name="Penalva M.A."/>
            <person name="Oakley B.R."/>
            <person name="Momany M."/>
            <person name="Tanaka T."/>
            <person name="Kumagai T."/>
            <person name="Asai K."/>
            <person name="Machida M."/>
            <person name="Nierman W.C."/>
            <person name="Denning D.W."/>
            <person name="Caddick M."/>
            <person name="Hynes M."/>
            <person name="Paoletti M."/>
            <person name="Fischer R."/>
            <person name="Miller B."/>
            <person name="Dyer P."/>
            <person name="Sachs M.S."/>
            <person name="Osmani S.A."/>
            <person name="Birren B.W."/>
        </authorList>
    </citation>
    <scope>NUCLEOTIDE SEQUENCE [LARGE SCALE GENOMIC DNA]</scope>
    <source>
        <strain evidence="28">FGSC A4 / ATCC 38163 / CBS 112.46 / NRRL 194 / M139</strain>
    </source>
</reference>
<evidence type="ECO:0000256" key="16">
    <source>
        <dbReference type="ARBA" id="ARBA00022837"/>
    </source>
</evidence>
<keyword evidence="7" id="KW-0964">Secreted</keyword>
<evidence type="ECO:0000256" key="1">
    <source>
        <dbReference type="ARBA" id="ARBA00001910"/>
    </source>
</evidence>
<evidence type="ECO:0000256" key="22">
    <source>
        <dbReference type="ARBA" id="ARBA00023180"/>
    </source>
</evidence>
<dbReference type="HOGENOM" id="CLU_288030_0_0_1"/>
<evidence type="ECO:0000256" key="18">
    <source>
        <dbReference type="ARBA" id="ARBA00022989"/>
    </source>
</evidence>
<dbReference type="Gene3D" id="3.50.4.10">
    <property type="entry name" value="Hepatocyte Growth Factor"/>
    <property type="match status" value="1"/>
</dbReference>
<dbReference type="Proteomes" id="UP000000560">
    <property type="component" value="Chromosome VI"/>
</dbReference>
<keyword evidence="20" id="KW-0472">Membrane</keyword>
<dbReference type="InterPro" id="IPR003378">
    <property type="entry name" value="Fringe-like_glycosylTrfase"/>
</dbReference>
<feature type="active site" description="Charge relay system" evidence="23">
    <location>
        <position position="289"/>
    </location>
</feature>
<gene>
    <name evidence="27" type="ORF">ANIA_03020</name>
</gene>
<evidence type="ECO:0000256" key="12">
    <source>
        <dbReference type="ARBA" id="ARBA00022723"/>
    </source>
</evidence>
<comment type="subcellular location">
    <subcellularLocation>
        <location evidence="5">Membrane</location>
        <topology evidence="5">Single-pass type II membrane protein</topology>
    </subcellularLocation>
    <subcellularLocation>
        <location evidence="4">Secreted</location>
        <location evidence="4">Extracellular space</location>
    </subcellularLocation>
</comment>
<feature type="chain" id="PRO_5010299495" description="tripeptidyl-peptidase II" evidence="25">
    <location>
        <begin position="25"/>
        <end position="1068"/>
    </location>
</feature>
<accession>C8VIV3</accession>
<evidence type="ECO:0000256" key="14">
    <source>
        <dbReference type="ARBA" id="ARBA00022801"/>
    </source>
</evidence>
<keyword evidence="12" id="KW-0479">Metal-binding</keyword>
<feature type="signal peptide" evidence="25">
    <location>
        <begin position="1"/>
        <end position="24"/>
    </location>
</feature>
<dbReference type="STRING" id="227321.Q5B8W0"/>
<dbReference type="InterPro" id="IPR050819">
    <property type="entry name" value="Tripeptidyl-peptidase_I"/>
</dbReference>
<keyword evidence="9" id="KW-0328">Glycosyltransferase</keyword>
<dbReference type="SUPFAM" id="SSF52743">
    <property type="entry name" value="Subtilisin-like"/>
    <property type="match status" value="1"/>
</dbReference>
<name>Q5B8W0_EMENI</name>
<keyword evidence="22" id="KW-0325">Glycoprotein</keyword>
<dbReference type="PROSITE" id="PS51695">
    <property type="entry name" value="SEDOLISIN"/>
    <property type="match status" value="1"/>
</dbReference>
<evidence type="ECO:0000256" key="9">
    <source>
        <dbReference type="ARBA" id="ARBA00022676"/>
    </source>
</evidence>
<evidence type="ECO:0000256" key="11">
    <source>
        <dbReference type="ARBA" id="ARBA00022692"/>
    </source>
</evidence>
<feature type="active site" description="Charge relay system" evidence="23">
    <location>
        <position position="500"/>
    </location>
</feature>
<dbReference type="GO" id="GO:0016757">
    <property type="term" value="F:glycosyltransferase activity"/>
    <property type="evidence" value="ECO:0007669"/>
    <property type="project" value="UniProtKB-KW"/>
</dbReference>
<comment type="function">
    <text evidence="3">Secreted tripeptidyl-peptidase which degrades proteins at acidic pHs and is involved in virulence.</text>
</comment>
<evidence type="ECO:0000256" key="25">
    <source>
        <dbReference type="SAM" id="SignalP"/>
    </source>
</evidence>
<dbReference type="FunFam" id="3.40.50.200:FF:000015">
    <property type="entry name" value="Tripeptidyl peptidase A"/>
    <property type="match status" value="1"/>
</dbReference>
<sequence>MVSLSFLAGTLSLVIACFVNVVAADFGYVTVERLQRAPDGWIRGPVAPPFKMIKFHIALRQEKAAELEQVTLDMSTPGHHNYGRHLKRDDVRAFVRPSGETMNRVLAWLESAEIPAESVRTHGNWMEVILPVSRAESLMKTKFHIYTHRDTHRRAIRTLSYSVPRALFPDIQLIQPTTHFGQAVAQGKRPNFQPVAATFDRLTADCSTTITPDCLRELYGLYDTNAKPDVRNRLGISGYLEEYARYSDFHQFMHQFSPNRTEANFSVVSINGGLNLQNSSLPSSEASLDVQYAISLAYNTFATYYTTAGRAPFLPGATGTDEDISINEPYLEQLHYLLDLPDEELPAVLTTSYGEDEQSVPESYAEATCNLFAQLGARGVSVIFSSGDGGVGGSCLANDGTNRTRFQPIFPASCPFVTSVGGTEGMNPERAVEFSGGGFSDRFARPSYQDSSVLGFLKTLGGKWDGLYNPQGRGIPDVAAQANNYIIIDHGKTYHIGGTSASAPVFAAIVSRLNAARLEDGKPRLGFLNPWLYSLNQTGFTDIVDGRSPRPACVSMKTRPGSSAWAKAISADPKTKRGLTHRAPMMYGCHPPWPLCSRPRIVRSTYPCHTAYILHTRVPQFGWEKTIQSSLNGRPPKVPRPGPTSKWATAESPPECQKFPAAEFAEDGIQVTLKTGGAESRDLLHSHVEGVTSCIPNLLVVSDMGQQLGPFYTHDVLADVIHVLSEEDRLVYQRQREDHFYWNKKLQPTKAGWRLDRYKFLAMIEYAYARNPSAKWYVFMEADTTVIWQNLVQLLSRYKWIDPIYIGSPTPGRPIGTWWDPEPTFFVYGGSGIVLSVTAIEHLLREDLEGSAKAESGQTSQLLITKYQDMVREDCCGDSVLGWVAAQRDVKIKGLWPMFNPHPLHGTPLGKSYWCQPVITFHKSDPVQVVELWKWQTERQKKGNDPRPILYSDIVDFFDFEATPVRENWNNADMDSFDASTHEAHDSFDSCKEACHKHDHCFQFTYHRKKCRMARVIRLGNSVSMDGDGDAKAGRSLAGWDVKKIKEFKKAHNCEKVDWPEPSTERIF</sequence>
<evidence type="ECO:0000256" key="24">
    <source>
        <dbReference type="SAM" id="MobiDB-lite"/>
    </source>
</evidence>
<evidence type="ECO:0000256" key="2">
    <source>
        <dbReference type="ARBA" id="ARBA00001913"/>
    </source>
</evidence>
<keyword evidence="15 23" id="KW-0720">Serine protease</keyword>
<evidence type="ECO:0000256" key="6">
    <source>
        <dbReference type="ARBA" id="ARBA00012462"/>
    </source>
</evidence>
<keyword evidence="19" id="KW-0843">Virulence</keyword>
<protein>
    <recommendedName>
        <fullName evidence="6">tripeptidyl-peptidase II</fullName>
        <ecNumber evidence="6">3.4.14.10</ecNumber>
    </recommendedName>
</protein>
<comment type="cofactor">
    <cofactor evidence="2">
        <name>Ca(2+)</name>
        <dbReference type="ChEBI" id="CHEBI:29108"/>
    </cofactor>
</comment>
<dbReference type="GeneID" id="2874203"/>
<evidence type="ECO:0000256" key="4">
    <source>
        <dbReference type="ARBA" id="ARBA00004239"/>
    </source>
</evidence>
<keyword evidence="16" id="KW-0106">Calcium</keyword>
<feature type="active site" description="Charge relay system" evidence="23">
    <location>
        <position position="285"/>
    </location>
</feature>
<keyword evidence="13 25" id="KW-0732">Signal</keyword>
<evidence type="ECO:0000256" key="13">
    <source>
        <dbReference type="ARBA" id="ARBA00022729"/>
    </source>
</evidence>
<dbReference type="GO" id="GO:0005576">
    <property type="term" value="C:extracellular region"/>
    <property type="evidence" value="ECO:0007669"/>
    <property type="project" value="UniProtKB-SubCell"/>
</dbReference>
<dbReference type="EC" id="3.4.14.10" evidence="6"/>
<dbReference type="SUPFAM" id="SSF54897">
    <property type="entry name" value="Protease propeptides/inhibitors"/>
    <property type="match status" value="1"/>
</dbReference>
<dbReference type="InParanoid" id="Q5B8W0"/>
<evidence type="ECO:0000256" key="15">
    <source>
        <dbReference type="ARBA" id="ARBA00022825"/>
    </source>
</evidence>
<keyword evidence="14 23" id="KW-0378">Hydrolase</keyword>
<feature type="domain" description="Peptidase S53" evidence="26">
    <location>
        <begin position="209"/>
        <end position="592"/>
    </location>
</feature>
<dbReference type="eggNOG" id="ENOG502QR6D">
    <property type="taxonomic scope" value="Eukaryota"/>
</dbReference>
<keyword evidence="21" id="KW-0865">Zymogen</keyword>
<dbReference type="InterPro" id="IPR015366">
    <property type="entry name" value="S53_propep"/>
</dbReference>
<evidence type="ECO:0000256" key="19">
    <source>
        <dbReference type="ARBA" id="ARBA00023026"/>
    </source>
</evidence>
<evidence type="ECO:0000256" key="21">
    <source>
        <dbReference type="ARBA" id="ARBA00023145"/>
    </source>
</evidence>
<keyword evidence="18" id="KW-1133">Transmembrane helix</keyword>
<evidence type="ECO:0000313" key="27">
    <source>
        <dbReference type="EMBL" id="CBF83553.1"/>
    </source>
</evidence>
<accession>Q5B8W0</accession>
<dbReference type="GO" id="GO:0006508">
    <property type="term" value="P:proteolysis"/>
    <property type="evidence" value="ECO:0000318"/>
    <property type="project" value="GO_Central"/>
</dbReference>
<reference evidence="28" key="2">
    <citation type="journal article" date="2009" name="Fungal Genet. Biol.">
        <title>The 2008 update of the Aspergillus nidulans genome annotation: a community effort.</title>
        <authorList>
            <person name="Wortman J.R."/>
            <person name="Gilsenan J.M."/>
            <person name="Joardar V."/>
            <person name="Deegan J."/>
            <person name="Clutterbuck J."/>
            <person name="Andersen M.R."/>
            <person name="Archer D."/>
            <person name="Bencina M."/>
            <person name="Braus G."/>
            <person name="Coutinho P."/>
            <person name="von Dohren H."/>
            <person name="Doonan J."/>
            <person name="Driessen A.J."/>
            <person name="Durek P."/>
            <person name="Espeso E."/>
            <person name="Fekete E."/>
            <person name="Flipphi M."/>
            <person name="Estrada C.G."/>
            <person name="Geysens S."/>
            <person name="Goldman G."/>
            <person name="de Groot P.W."/>
            <person name="Hansen K."/>
            <person name="Harris S.D."/>
            <person name="Heinekamp T."/>
            <person name="Helmstaedt K."/>
            <person name="Henrissat B."/>
            <person name="Hofmann G."/>
            <person name="Homan T."/>
            <person name="Horio T."/>
            <person name="Horiuchi H."/>
            <person name="James S."/>
            <person name="Jones M."/>
            <person name="Karaffa L."/>
            <person name="Karanyi Z."/>
            <person name="Kato M."/>
            <person name="Keller N."/>
            <person name="Kelly D.E."/>
            <person name="Kiel J.A."/>
            <person name="Kim J.M."/>
            <person name="van der Klei I.J."/>
            <person name="Klis F.M."/>
            <person name="Kovalchuk A."/>
            <person name="Krasevec N."/>
            <person name="Kubicek C.P."/>
            <person name="Liu B."/>
            <person name="Maccabe A."/>
            <person name="Meyer V."/>
            <person name="Mirabito P."/>
            <person name="Miskei M."/>
            <person name="Mos M."/>
            <person name="Mullins J."/>
            <person name="Nelson D.R."/>
            <person name="Nielsen J."/>
            <person name="Oakley B.R."/>
            <person name="Osmani S.A."/>
            <person name="Pakula T."/>
            <person name="Paszewski A."/>
            <person name="Paulsen I."/>
            <person name="Pilsyk S."/>
            <person name="Pocsi I."/>
            <person name="Punt P.J."/>
            <person name="Ram A.F."/>
            <person name="Ren Q."/>
            <person name="Robellet X."/>
            <person name="Robson G."/>
            <person name="Seiboth B."/>
            <person name="van Solingen P."/>
            <person name="Specht T."/>
            <person name="Sun J."/>
            <person name="Taheri-Talesh N."/>
            <person name="Takeshita N."/>
            <person name="Ussery D."/>
            <person name="vanKuyk P.A."/>
            <person name="Visser H."/>
            <person name="van de Vondervoort P.J."/>
            <person name="de Vries R.P."/>
            <person name="Walton J."/>
            <person name="Xiang X."/>
            <person name="Xiong Y."/>
            <person name="Zeng A.P."/>
            <person name="Brandt B.W."/>
            <person name="Cornell M.J."/>
            <person name="van den Hondel C.A."/>
            <person name="Visser J."/>
            <person name="Oliver S.G."/>
            <person name="Turner G."/>
        </authorList>
    </citation>
    <scope>GENOME REANNOTATION</scope>
    <source>
        <strain evidence="28">FGSC A4 / ATCC 38163 / CBS 112.46 / NRRL 194 / M139</strain>
    </source>
</reference>
<evidence type="ECO:0000256" key="20">
    <source>
        <dbReference type="ARBA" id="ARBA00023136"/>
    </source>
</evidence>
<dbReference type="PANTHER" id="PTHR14218:SF32">
    <property type="entry name" value="TRIPEPTIDYL PEPTIDASE SED3 (AFU_ORTHOLOGUE AFUA_3G08930)"/>
    <property type="match status" value="1"/>
</dbReference>
<dbReference type="SMART" id="SM00944">
    <property type="entry name" value="Pro-kuma_activ"/>
    <property type="match status" value="1"/>
</dbReference>
<keyword evidence="8 23" id="KW-0645">Protease</keyword>
<dbReference type="GO" id="GO:0004252">
    <property type="term" value="F:serine-type endopeptidase activity"/>
    <property type="evidence" value="ECO:0007669"/>
    <property type="project" value="UniProtKB-UniRule"/>
</dbReference>
<dbReference type="GO" id="GO:0008240">
    <property type="term" value="F:tripeptidyl-peptidase activity"/>
    <property type="evidence" value="ECO:0000318"/>
    <property type="project" value="GO_Central"/>
</dbReference>
<comment type="caution">
    <text evidence="23">Lacks conserved residue(s) required for the propagation of feature annotation.</text>
</comment>
<evidence type="ECO:0000256" key="17">
    <source>
        <dbReference type="ARBA" id="ARBA00022968"/>
    </source>
</evidence>
<dbReference type="CDD" id="cd11377">
    <property type="entry name" value="Pro-peptidase_S53"/>
    <property type="match status" value="1"/>
</dbReference>
<dbReference type="OrthoDB" id="409122at2759"/>
<dbReference type="PANTHER" id="PTHR14218">
    <property type="entry name" value="PROTEASE S8 TRIPEPTIDYL PEPTIDASE I CLN2"/>
    <property type="match status" value="1"/>
</dbReference>
<evidence type="ECO:0000313" key="28">
    <source>
        <dbReference type="Proteomes" id="UP000000560"/>
    </source>
</evidence>
<keyword evidence="11" id="KW-0812">Transmembrane</keyword>
<keyword evidence="10" id="KW-0808">Transferase</keyword>
<proteinExistence type="predicted"/>
<organism evidence="27 28">
    <name type="scientific">Emericella nidulans (strain FGSC A4 / ATCC 38163 / CBS 112.46 / NRRL 194 / M139)</name>
    <name type="common">Aspergillus nidulans</name>
    <dbReference type="NCBI Taxonomy" id="227321"/>
    <lineage>
        <taxon>Eukaryota</taxon>
        <taxon>Fungi</taxon>
        <taxon>Dikarya</taxon>
        <taxon>Ascomycota</taxon>
        <taxon>Pezizomycotina</taxon>
        <taxon>Eurotiomycetes</taxon>
        <taxon>Eurotiomycetidae</taxon>
        <taxon>Eurotiales</taxon>
        <taxon>Aspergillaceae</taxon>
        <taxon>Aspergillus</taxon>
        <taxon>Aspergillus subgen. Nidulantes</taxon>
    </lineage>
</organism>
<evidence type="ECO:0000256" key="3">
    <source>
        <dbReference type="ARBA" id="ARBA00002451"/>
    </source>
</evidence>
<evidence type="ECO:0000256" key="7">
    <source>
        <dbReference type="ARBA" id="ARBA00022525"/>
    </source>
</evidence>
<dbReference type="InterPro" id="IPR030400">
    <property type="entry name" value="Sedolisin_dom"/>
</dbReference>
<dbReference type="AlphaFoldDB" id="Q5B8W0"/>
<dbReference type="GO" id="GO:0004175">
    <property type="term" value="F:endopeptidase activity"/>
    <property type="evidence" value="ECO:0000318"/>
    <property type="project" value="GO_Central"/>
</dbReference>
<dbReference type="Pfam" id="PF02434">
    <property type="entry name" value="Fringe"/>
    <property type="match status" value="1"/>
</dbReference>
<dbReference type="CDD" id="cd04056">
    <property type="entry name" value="Peptidases_S53"/>
    <property type="match status" value="1"/>
</dbReference>
<dbReference type="RefSeq" id="XP_660624.1">
    <property type="nucleotide sequence ID" value="XM_655532.1"/>
</dbReference>
<dbReference type="InterPro" id="IPR036852">
    <property type="entry name" value="Peptidase_S8/S53_dom_sf"/>
</dbReference>
<dbReference type="Gene3D" id="3.40.50.200">
    <property type="entry name" value="Peptidase S8/S53 domain"/>
    <property type="match status" value="1"/>
</dbReference>
<dbReference type="KEGG" id="ani:ANIA_03020"/>
<feature type="region of interest" description="Disordered" evidence="24">
    <location>
        <begin position="629"/>
        <end position="652"/>
    </location>
</feature>
<dbReference type="GO" id="GO:0046872">
    <property type="term" value="F:metal ion binding"/>
    <property type="evidence" value="ECO:0007669"/>
    <property type="project" value="UniProtKB-KW"/>
</dbReference>
<keyword evidence="17" id="KW-0735">Signal-anchor</keyword>
<comment type="catalytic activity">
    <reaction evidence="1">
        <text>Release of an N-terminal tripeptide from a polypeptide.</text>
        <dbReference type="EC" id="3.4.14.10"/>
    </reaction>
</comment>
<evidence type="ECO:0000256" key="10">
    <source>
        <dbReference type="ARBA" id="ARBA00022679"/>
    </source>
</evidence>
<dbReference type="GO" id="GO:0016020">
    <property type="term" value="C:membrane"/>
    <property type="evidence" value="ECO:0007669"/>
    <property type="project" value="UniProtKB-SubCell"/>
</dbReference>
<evidence type="ECO:0000259" key="26">
    <source>
        <dbReference type="PROSITE" id="PS51695"/>
    </source>
</evidence>
<dbReference type="Gene3D" id="3.90.550.50">
    <property type="match status" value="1"/>
</dbReference>
<evidence type="ECO:0000256" key="23">
    <source>
        <dbReference type="PROSITE-ProRule" id="PRU01032"/>
    </source>
</evidence>
<evidence type="ECO:0000256" key="5">
    <source>
        <dbReference type="ARBA" id="ARBA00004606"/>
    </source>
</evidence>
<dbReference type="Pfam" id="PF09286">
    <property type="entry name" value="Pro-kuma_activ"/>
    <property type="match status" value="1"/>
</dbReference>